<reference evidence="2 3" key="1">
    <citation type="submission" date="2019-11" db="EMBL/GenBank/DDBJ databases">
        <title>Comparative genomics of hydrocarbon-degrading Desulfosarcina strains.</title>
        <authorList>
            <person name="Watanabe M."/>
            <person name="Kojima H."/>
            <person name="Fukui M."/>
        </authorList>
    </citation>
    <scope>NUCLEOTIDE SEQUENCE [LARGE SCALE GENOMIC DNA]</scope>
    <source>
        <strain evidence="2 3">PP31</strain>
    </source>
</reference>
<proteinExistence type="inferred from homology"/>
<dbReference type="AlphaFoldDB" id="A0A5K7ZEQ2"/>
<name>A0A5K7ZEQ2_9BACT</name>
<sequence length="61" mass="6893">MTINQELLEILACPKCKGEIHLNEAEDGLICEACRLVYEIRDDIPIMLIDEAKPLSVPIQK</sequence>
<dbReference type="HAMAP" id="MF_01187">
    <property type="entry name" value="UPF0434"/>
    <property type="match status" value="1"/>
</dbReference>
<accession>A0A5K7ZEQ2</accession>
<dbReference type="OrthoDB" id="9812205at2"/>
<dbReference type="Pfam" id="PF03966">
    <property type="entry name" value="Trm112p"/>
    <property type="match status" value="1"/>
</dbReference>
<dbReference type="RefSeq" id="WP_155307851.1">
    <property type="nucleotide sequence ID" value="NZ_AP021875.1"/>
</dbReference>
<evidence type="ECO:0000313" key="3">
    <source>
        <dbReference type="Proteomes" id="UP000427769"/>
    </source>
</evidence>
<dbReference type="PANTHER" id="PTHR33505">
    <property type="entry name" value="ZGC:162634"/>
    <property type="match status" value="1"/>
</dbReference>
<dbReference type="SUPFAM" id="SSF158997">
    <property type="entry name" value="Trm112p-like"/>
    <property type="match status" value="1"/>
</dbReference>
<keyword evidence="3" id="KW-1185">Reference proteome</keyword>
<evidence type="ECO:0000313" key="2">
    <source>
        <dbReference type="EMBL" id="BBO79310.1"/>
    </source>
</evidence>
<dbReference type="PANTHER" id="PTHR33505:SF4">
    <property type="entry name" value="PROTEIN PREY, MITOCHONDRIAL"/>
    <property type="match status" value="1"/>
</dbReference>
<dbReference type="GO" id="GO:0005829">
    <property type="term" value="C:cytosol"/>
    <property type="evidence" value="ECO:0007669"/>
    <property type="project" value="TreeGrafter"/>
</dbReference>
<dbReference type="KEGG" id="dwd:DSCW_67270"/>
<evidence type="ECO:0000256" key="1">
    <source>
        <dbReference type="HAMAP-Rule" id="MF_01187"/>
    </source>
</evidence>
<protein>
    <recommendedName>
        <fullName evidence="1">UPF0434 protein DSCW_67270</fullName>
    </recommendedName>
</protein>
<dbReference type="EMBL" id="AP021875">
    <property type="protein sequence ID" value="BBO79310.1"/>
    <property type="molecule type" value="Genomic_DNA"/>
</dbReference>
<comment type="similarity">
    <text evidence="1">Belongs to the UPF0434 family.</text>
</comment>
<dbReference type="Proteomes" id="UP000427769">
    <property type="component" value="Chromosome"/>
</dbReference>
<gene>
    <name evidence="2" type="ORF">DSCW_67270</name>
</gene>
<dbReference type="Gene3D" id="2.20.25.10">
    <property type="match status" value="1"/>
</dbReference>
<organism evidence="2 3">
    <name type="scientific">Desulfosarcina widdelii</name>
    <dbReference type="NCBI Taxonomy" id="947919"/>
    <lineage>
        <taxon>Bacteria</taxon>
        <taxon>Pseudomonadati</taxon>
        <taxon>Thermodesulfobacteriota</taxon>
        <taxon>Desulfobacteria</taxon>
        <taxon>Desulfobacterales</taxon>
        <taxon>Desulfosarcinaceae</taxon>
        <taxon>Desulfosarcina</taxon>
    </lineage>
</organism>
<dbReference type="InterPro" id="IPR005651">
    <property type="entry name" value="Trm112-like"/>
</dbReference>